<dbReference type="Proteomes" id="UP000620025">
    <property type="component" value="Unassembled WGS sequence"/>
</dbReference>
<evidence type="ECO:0000313" key="6">
    <source>
        <dbReference type="EMBL" id="MBD8771246.1"/>
    </source>
</evidence>
<proteinExistence type="inferred from homology"/>
<dbReference type="PROSITE" id="PS00409">
    <property type="entry name" value="PROKAR_NTER_METHYL"/>
    <property type="match status" value="1"/>
</dbReference>
<keyword evidence="4" id="KW-0281">Fimbrium</keyword>
<dbReference type="EMBL" id="JACYWZ010000007">
    <property type="protein sequence ID" value="MBD8771246.1"/>
    <property type="molecule type" value="Genomic_DNA"/>
</dbReference>
<evidence type="ECO:0000256" key="2">
    <source>
        <dbReference type="ARBA" id="ARBA00022481"/>
    </source>
</evidence>
<dbReference type="SUPFAM" id="SSF54523">
    <property type="entry name" value="Pili subunits"/>
    <property type="match status" value="1"/>
</dbReference>
<evidence type="ECO:0000256" key="1">
    <source>
        <dbReference type="ARBA" id="ARBA00005233"/>
    </source>
</evidence>
<dbReference type="Gene3D" id="3.30.700.10">
    <property type="entry name" value="Glycoprotein, Type 4 Pilin"/>
    <property type="match status" value="1"/>
</dbReference>
<organism evidence="6 7">
    <name type="scientific">Pseudomonas coleopterorum</name>
    <dbReference type="NCBI Taxonomy" id="1605838"/>
    <lineage>
        <taxon>Bacteria</taxon>
        <taxon>Pseudomonadati</taxon>
        <taxon>Pseudomonadota</taxon>
        <taxon>Gammaproteobacteria</taxon>
        <taxon>Pseudomonadales</taxon>
        <taxon>Pseudomonadaceae</taxon>
        <taxon>Pseudomonas</taxon>
    </lineage>
</organism>
<dbReference type="InterPro" id="IPR012902">
    <property type="entry name" value="N_methyl_site"/>
</dbReference>
<dbReference type="Pfam" id="PF00114">
    <property type="entry name" value="Pilin"/>
    <property type="match status" value="1"/>
</dbReference>
<dbReference type="InterPro" id="IPR045584">
    <property type="entry name" value="Pilin-like"/>
</dbReference>
<evidence type="ECO:0000256" key="5">
    <source>
        <dbReference type="SAM" id="Phobius"/>
    </source>
</evidence>
<evidence type="ECO:0000313" key="7">
    <source>
        <dbReference type="Proteomes" id="UP000620025"/>
    </source>
</evidence>
<feature type="transmembrane region" description="Helical" evidence="5">
    <location>
        <begin position="13"/>
        <end position="31"/>
    </location>
</feature>
<sequence>MNQCHRGFTLLELMIVLAIVGLLASIALPAFQGYMKRAAYSEIVNAMDPIKTAVSVCYQTTGVLSNCDSMQKIGMQTPTKTTGALASITIATSTAKVLATPNAYRGISQADTCTLEPAVDGGALSWTFSGPCVSNGFIKE</sequence>
<comment type="caution">
    <text evidence="6">The sequence shown here is derived from an EMBL/GenBank/DDBJ whole genome shotgun (WGS) entry which is preliminary data.</text>
</comment>
<keyword evidence="5" id="KW-0812">Transmembrane</keyword>
<evidence type="ECO:0000256" key="3">
    <source>
        <dbReference type="ARBA" id="ARBA00029638"/>
    </source>
</evidence>
<dbReference type="PANTHER" id="PTHR30093">
    <property type="entry name" value="GENERAL SECRETION PATHWAY PROTEIN G"/>
    <property type="match status" value="1"/>
</dbReference>
<comment type="similarity">
    <text evidence="1 4">Belongs to the N-Me-Phe pilin family.</text>
</comment>
<reference evidence="6 7" key="1">
    <citation type="journal article" date="2020" name="FEMS Microbiol. Ecol.">
        <title>Temporal dynamics of bacterial communities during seed development and maturation.</title>
        <authorList>
            <person name="Chesneau G."/>
            <person name="Torres-Cortes G."/>
            <person name="Briand M."/>
            <person name="Darrasse A."/>
            <person name="Preveaux A."/>
            <person name="Marais C."/>
            <person name="Jacques M.A."/>
            <person name="Shade A."/>
            <person name="Barret M."/>
        </authorList>
    </citation>
    <scope>NUCLEOTIDE SEQUENCE [LARGE SCALE GENOMIC DNA]</scope>
    <source>
        <strain evidence="6 7">CFBP13599</strain>
    </source>
</reference>
<dbReference type="NCBIfam" id="TIGR02532">
    <property type="entry name" value="IV_pilin_GFxxxE"/>
    <property type="match status" value="1"/>
</dbReference>
<keyword evidence="5" id="KW-0472">Membrane</keyword>
<keyword evidence="5" id="KW-1133">Transmembrane helix</keyword>
<accession>A0ABR9C1S1</accession>
<dbReference type="PANTHER" id="PTHR30093:SF34">
    <property type="entry name" value="PREPILIN PEPTIDASE-DEPENDENT PROTEIN D"/>
    <property type="match status" value="1"/>
</dbReference>
<name>A0ABR9C1S1_9PSED</name>
<dbReference type="Pfam" id="PF07963">
    <property type="entry name" value="N_methyl"/>
    <property type="match status" value="1"/>
</dbReference>
<keyword evidence="2" id="KW-0488">Methylation</keyword>
<evidence type="ECO:0000256" key="4">
    <source>
        <dbReference type="RuleBase" id="RU000389"/>
    </source>
</evidence>
<gene>
    <name evidence="6" type="ORF">IFT38_17015</name>
</gene>
<protein>
    <recommendedName>
        <fullName evidence="3">Pilin</fullName>
    </recommendedName>
</protein>
<dbReference type="InterPro" id="IPR001082">
    <property type="entry name" value="Pilin"/>
</dbReference>
<keyword evidence="7" id="KW-1185">Reference proteome</keyword>